<reference evidence="3" key="1">
    <citation type="journal article" date="2023" name="Mol. Phylogenet. Evol.">
        <title>Genome-scale phylogeny and comparative genomics of the fungal order Sordariales.</title>
        <authorList>
            <person name="Hensen N."/>
            <person name="Bonometti L."/>
            <person name="Westerberg I."/>
            <person name="Brannstrom I.O."/>
            <person name="Guillou S."/>
            <person name="Cros-Aarteil S."/>
            <person name="Calhoun S."/>
            <person name="Haridas S."/>
            <person name="Kuo A."/>
            <person name="Mondo S."/>
            <person name="Pangilinan J."/>
            <person name="Riley R."/>
            <person name="LaButti K."/>
            <person name="Andreopoulos B."/>
            <person name="Lipzen A."/>
            <person name="Chen C."/>
            <person name="Yan M."/>
            <person name="Daum C."/>
            <person name="Ng V."/>
            <person name="Clum A."/>
            <person name="Steindorff A."/>
            <person name="Ohm R.A."/>
            <person name="Martin F."/>
            <person name="Silar P."/>
            <person name="Natvig D.O."/>
            <person name="Lalanne C."/>
            <person name="Gautier V."/>
            <person name="Ament-Velasquez S.L."/>
            <person name="Kruys A."/>
            <person name="Hutchinson M.I."/>
            <person name="Powell A.J."/>
            <person name="Barry K."/>
            <person name="Miller A.N."/>
            <person name="Grigoriev I.V."/>
            <person name="Debuchy R."/>
            <person name="Gladieux P."/>
            <person name="Hiltunen Thoren M."/>
            <person name="Johannesson H."/>
        </authorList>
    </citation>
    <scope>NUCLEOTIDE SEQUENCE [LARGE SCALE GENOMIC DNA]</scope>
    <source>
        <strain evidence="3">CBS 340.73</strain>
    </source>
</reference>
<evidence type="ECO:0000313" key="2">
    <source>
        <dbReference type="EMBL" id="KAK3934640.1"/>
    </source>
</evidence>
<evidence type="ECO:0000256" key="1">
    <source>
        <dbReference type="SAM" id="MobiDB-lite"/>
    </source>
</evidence>
<accession>A0AAN6RZ80</accession>
<feature type="region of interest" description="Disordered" evidence="1">
    <location>
        <begin position="239"/>
        <end position="275"/>
    </location>
</feature>
<organism evidence="2 3">
    <name type="scientific">Diplogelasinospora grovesii</name>
    <dbReference type="NCBI Taxonomy" id="303347"/>
    <lineage>
        <taxon>Eukaryota</taxon>
        <taxon>Fungi</taxon>
        <taxon>Dikarya</taxon>
        <taxon>Ascomycota</taxon>
        <taxon>Pezizomycotina</taxon>
        <taxon>Sordariomycetes</taxon>
        <taxon>Sordariomycetidae</taxon>
        <taxon>Sordariales</taxon>
        <taxon>Diplogelasinosporaceae</taxon>
        <taxon>Diplogelasinospora</taxon>
    </lineage>
</organism>
<feature type="compositionally biased region" description="Low complexity" evidence="1">
    <location>
        <begin position="111"/>
        <end position="136"/>
    </location>
</feature>
<dbReference type="EMBL" id="MU853972">
    <property type="protein sequence ID" value="KAK3934640.1"/>
    <property type="molecule type" value="Genomic_DNA"/>
</dbReference>
<proteinExistence type="predicted"/>
<feature type="compositionally biased region" description="Basic and acidic residues" evidence="1">
    <location>
        <begin position="173"/>
        <end position="182"/>
    </location>
</feature>
<keyword evidence="3" id="KW-1185">Reference proteome</keyword>
<feature type="compositionally biased region" description="Low complexity" evidence="1">
    <location>
        <begin position="247"/>
        <end position="260"/>
    </location>
</feature>
<name>A0AAN6RZ80_9PEZI</name>
<feature type="compositionally biased region" description="Polar residues" evidence="1">
    <location>
        <begin position="67"/>
        <end position="76"/>
    </location>
</feature>
<sequence>MQRVGPPAQQLQPALTQPERSFREPTPADEDASPSQPRKQPEQLSDYELFLARAEAEDRTHREQIWRNISQRSAAVTGTPALPSNYVKPNPHLQYASAPTESSTGTTALAGRTSAGGSKSSRGGGSQPQSQRNSGQYALGGSEEHHQQQQYGRSRGHVKRANWTPSYAAGGADAEKALEKQRAQPVTAMDEKVSATFEAANATTRLGEYQPQQPRTLRRQTSITQRIAEYIRPSREVGANYEPPVYRPGSRTGVRRSGTGASVSRAPQPIETLVE</sequence>
<feature type="compositionally biased region" description="Basic and acidic residues" evidence="1">
    <location>
        <begin position="54"/>
        <end position="65"/>
    </location>
</feature>
<feature type="compositionally biased region" description="Low complexity" evidence="1">
    <location>
        <begin position="1"/>
        <end position="18"/>
    </location>
</feature>
<dbReference type="AlphaFoldDB" id="A0AAN6RZ80"/>
<evidence type="ECO:0000313" key="3">
    <source>
        <dbReference type="Proteomes" id="UP001303473"/>
    </source>
</evidence>
<dbReference type="Proteomes" id="UP001303473">
    <property type="component" value="Unassembled WGS sequence"/>
</dbReference>
<protein>
    <submittedName>
        <fullName evidence="2">Uncharacterized protein</fullName>
    </submittedName>
</protein>
<comment type="caution">
    <text evidence="2">The sequence shown here is derived from an EMBL/GenBank/DDBJ whole genome shotgun (WGS) entry which is preliminary data.</text>
</comment>
<feature type="compositionally biased region" description="Polar residues" evidence="1">
    <location>
        <begin position="97"/>
        <end position="107"/>
    </location>
</feature>
<gene>
    <name evidence="2" type="ORF">QBC46DRAFT_324795</name>
</gene>
<feature type="region of interest" description="Disordered" evidence="1">
    <location>
        <begin position="1"/>
        <end position="191"/>
    </location>
</feature>